<feature type="repeat" description="PPR" evidence="2">
    <location>
        <begin position="174"/>
        <end position="208"/>
    </location>
</feature>
<reference evidence="3" key="1">
    <citation type="submission" date="2022-04" db="EMBL/GenBank/DDBJ databases">
        <title>A functionally conserved STORR gene fusion in Papaver species that diverged 16.8 million years ago.</title>
        <authorList>
            <person name="Catania T."/>
        </authorList>
    </citation>
    <scope>NUCLEOTIDE SEQUENCE</scope>
    <source>
        <strain evidence="3">S-188037</strain>
    </source>
</reference>
<evidence type="ECO:0008006" key="5">
    <source>
        <dbReference type="Google" id="ProtNLM"/>
    </source>
</evidence>
<dbReference type="PROSITE" id="PS51375">
    <property type="entry name" value="PPR"/>
    <property type="match status" value="3"/>
</dbReference>
<gene>
    <name evidence="3" type="ORF">MKW98_010088</name>
</gene>
<keyword evidence="1" id="KW-0677">Repeat</keyword>
<dbReference type="Pfam" id="PF20431">
    <property type="entry name" value="E_motif"/>
    <property type="match status" value="1"/>
</dbReference>
<feature type="repeat" description="PPR" evidence="2">
    <location>
        <begin position="277"/>
        <end position="311"/>
    </location>
</feature>
<dbReference type="GO" id="GO:0009451">
    <property type="term" value="P:RNA modification"/>
    <property type="evidence" value="ECO:0007669"/>
    <property type="project" value="InterPro"/>
</dbReference>
<dbReference type="InterPro" id="IPR011990">
    <property type="entry name" value="TPR-like_helical_dom_sf"/>
</dbReference>
<dbReference type="GO" id="GO:0003723">
    <property type="term" value="F:RNA binding"/>
    <property type="evidence" value="ECO:0007669"/>
    <property type="project" value="InterPro"/>
</dbReference>
<dbReference type="InterPro" id="IPR046960">
    <property type="entry name" value="PPR_At4g14850-like_plant"/>
</dbReference>
<feature type="repeat" description="PPR" evidence="2">
    <location>
        <begin position="112"/>
        <end position="146"/>
    </location>
</feature>
<protein>
    <recommendedName>
        <fullName evidence="5">Pentatricopeptide repeat-containing protein</fullName>
    </recommendedName>
</protein>
<keyword evidence="4" id="KW-1185">Reference proteome</keyword>
<dbReference type="SUPFAM" id="SSF48452">
    <property type="entry name" value="TPR-like"/>
    <property type="match status" value="2"/>
</dbReference>
<dbReference type="InterPro" id="IPR002885">
    <property type="entry name" value="PPR_rpt"/>
</dbReference>
<dbReference type="NCBIfam" id="TIGR00756">
    <property type="entry name" value="PPR"/>
    <property type="match status" value="5"/>
</dbReference>
<proteinExistence type="predicted"/>
<dbReference type="EMBL" id="JAJJMB010017331">
    <property type="protein sequence ID" value="KAI3839783.1"/>
    <property type="molecule type" value="Genomic_DNA"/>
</dbReference>
<comment type="caution">
    <text evidence="3">The sequence shown here is derived from an EMBL/GenBank/DDBJ whole genome shotgun (WGS) entry which is preliminary data.</text>
</comment>
<accession>A0AAD4RYC6</accession>
<organism evidence="3 4">
    <name type="scientific">Papaver atlanticum</name>
    <dbReference type="NCBI Taxonomy" id="357466"/>
    <lineage>
        <taxon>Eukaryota</taxon>
        <taxon>Viridiplantae</taxon>
        <taxon>Streptophyta</taxon>
        <taxon>Embryophyta</taxon>
        <taxon>Tracheophyta</taxon>
        <taxon>Spermatophyta</taxon>
        <taxon>Magnoliopsida</taxon>
        <taxon>Ranunculales</taxon>
        <taxon>Papaveraceae</taxon>
        <taxon>Papaveroideae</taxon>
        <taxon>Papaver</taxon>
    </lineage>
</organism>
<evidence type="ECO:0000256" key="2">
    <source>
        <dbReference type="PROSITE-ProRule" id="PRU00708"/>
    </source>
</evidence>
<evidence type="ECO:0000313" key="3">
    <source>
        <dbReference type="EMBL" id="KAI3839783.1"/>
    </source>
</evidence>
<dbReference type="PANTHER" id="PTHR47926:SF371">
    <property type="entry name" value="TETRATRICOPEPTIDE REPEAT-LIKE SUPERFAMILY PROTEIN"/>
    <property type="match status" value="1"/>
</dbReference>
<dbReference type="FunFam" id="1.25.40.10:FF:000184">
    <property type="entry name" value="Pentatricopeptide repeat-containing protein, chloroplastic"/>
    <property type="match status" value="1"/>
</dbReference>
<dbReference type="Gene3D" id="1.25.40.10">
    <property type="entry name" value="Tetratricopeptide repeat domain"/>
    <property type="match status" value="3"/>
</dbReference>
<sequence length="506" mass="57055">MLVFNQMKKRDVKPNCFTFPFVIKSCKKLMDLVESKKVHCFVLKAGFQDNPFVSISMVDLYSTLGQVKSARTVFDAMPERNIVAWTTMISGYILSGDIENARALFDLTPDRDVIIWNTMVSGYIGKGDMYTAKKLFDEMPNPDIMAFNTILIGYLNNDEFEKGERFFNEMPEKNVFSWNGLIGGYARKSQFSKVLDAFDRMLKESSDIPPNDATLVSVLTACSRLGALDMGESVHVYAESNGYKQNVYVGNGLIDMYSRCGSIEDAIDVFNGMNSKDLITWNSLISGLAMHGRGSDALTMFDQMINANVKPDKITFVGVLCACTHMGLIDEGFSLLNLMITDYSITPEIEHHGCIVDLLARAGYLEEAFSYIKAIPMQADAVTWSALLGACRTYKNIELAEYCLEQLIKLEPKNPANYVMLSNICKDMNRWEDVSRLKLAMKDTGVRKPTGCSLIEVNGSLNGFYSLDEKHPKRDEIYRVLNQLVELLKLPTYSSQLDKLEEYYVF</sequence>
<name>A0AAD4RYC6_9MAGN</name>
<evidence type="ECO:0000313" key="4">
    <source>
        <dbReference type="Proteomes" id="UP001202328"/>
    </source>
</evidence>
<dbReference type="InterPro" id="IPR046848">
    <property type="entry name" value="E_motif"/>
</dbReference>
<dbReference type="AlphaFoldDB" id="A0AAD4RYC6"/>
<dbReference type="Pfam" id="PF01535">
    <property type="entry name" value="PPR"/>
    <property type="match status" value="5"/>
</dbReference>
<evidence type="ECO:0000256" key="1">
    <source>
        <dbReference type="ARBA" id="ARBA00022737"/>
    </source>
</evidence>
<dbReference type="Proteomes" id="UP001202328">
    <property type="component" value="Unassembled WGS sequence"/>
</dbReference>
<dbReference type="PANTHER" id="PTHR47926">
    <property type="entry name" value="PENTATRICOPEPTIDE REPEAT-CONTAINING PROTEIN"/>
    <property type="match status" value="1"/>
</dbReference>
<dbReference type="Pfam" id="PF13041">
    <property type="entry name" value="PPR_2"/>
    <property type="match status" value="1"/>
</dbReference>